<dbReference type="PANTHER" id="PTHR33531:SF7">
    <property type="entry name" value="HYPOTHETICAL MEMBRANE PROTEIN, CONSERVED"/>
    <property type="match status" value="1"/>
</dbReference>
<organism evidence="2 3">
    <name type="scientific">Anaerobium acetethylicum</name>
    <dbReference type="NCBI Taxonomy" id="1619234"/>
    <lineage>
        <taxon>Bacteria</taxon>
        <taxon>Bacillati</taxon>
        <taxon>Bacillota</taxon>
        <taxon>Clostridia</taxon>
        <taxon>Lachnospirales</taxon>
        <taxon>Lachnospiraceae</taxon>
        <taxon>Anaerobium</taxon>
    </lineage>
</organism>
<dbReference type="InterPro" id="IPR009078">
    <property type="entry name" value="Ferritin-like_SF"/>
</dbReference>
<dbReference type="CDD" id="cd01045">
    <property type="entry name" value="Ferritin_like_AB"/>
    <property type="match status" value="1"/>
</dbReference>
<dbReference type="GO" id="GO:0016491">
    <property type="term" value="F:oxidoreductase activity"/>
    <property type="evidence" value="ECO:0007669"/>
    <property type="project" value="InterPro"/>
</dbReference>
<evidence type="ECO:0000313" key="2">
    <source>
        <dbReference type="EMBL" id="SCP98694.1"/>
    </source>
</evidence>
<dbReference type="Pfam" id="PF02915">
    <property type="entry name" value="Rubrerythrin"/>
    <property type="match status" value="1"/>
</dbReference>
<dbReference type="EMBL" id="FMKA01000024">
    <property type="protein sequence ID" value="SCP98694.1"/>
    <property type="molecule type" value="Genomic_DNA"/>
</dbReference>
<dbReference type="PANTHER" id="PTHR33531">
    <property type="entry name" value="RUBRERYTHRIN SUBFAMILY"/>
    <property type="match status" value="1"/>
</dbReference>
<evidence type="ECO:0000313" key="3">
    <source>
        <dbReference type="Proteomes" id="UP000199315"/>
    </source>
</evidence>
<dbReference type="OrthoDB" id="9792569at2"/>
<name>A0A1D3TWQ5_9FIRM</name>
<dbReference type="InterPro" id="IPR012347">
    <property type="entry name" value="Ferritin-like"/>
</dbReference>
<feature type="domain" description="Rubrerythrin diiron-binding" evidence="1">
    <location>
        <begin position="3"/>
        <end position="137"/>
    </location>
</feature>
<gene>
    <name evidence="2" type="ORF">SAMN05421730_102434</name>
</gene>
<protein>
    <submittedName>
        <fullName evidence="2">Rubrerythrin</fullName>
    </submittedName>
</protein>
<reference evidence="2 3" key="1">
    <citation type="submission" date="2016-09" db="EMBL/GenBank/DDBJ databases">
        <authorList>
            <person name="Capua I."/>
            <person name="De Benedictis P."/>
            <person name="Joannis T."/>
            <person name="Lombin L.H."/>
            <person name="Cattoli G."/>
        </authorList>
    </citation>
    <scope>NUCLEOTIDE SEQUENCE [LARGE SCALE GENOMIC DNA]</scope>
    <source>
        <strain evidence="2 3">GluBS11</strain>
    </source>
</reference>
<dbReference type="STRING" id="1619234.SAMN05421730_102434"/>
<proteinExistence type="predicted"/>
<dbReference type="RefSeq" id="WP_091235806.1">
    <property type="nucleotide sequence ID" value="NZ_FMKA01000024.1"/>
</dbReference>
<accession>A0A1D3TWQ5</accession>
<evidence type="ECO:0000259" key="1">
    <source>
        <dbReference type="Pfam" id="PF02915"/>
    </source>
</evidence>
<dbReference type="InterPro" id="IPR003251">
    <property type="entry name" value="Rr_diiron-bd_dom"/>
</dbReference>
<dbReference type="AlphaFoldDB" id="A0A1D3TWQ5"/>
<dbReference type="Proteomes" id="UP000199315">
    <property type="component" value="Unassembled WGS sequence"/>
</dbReference>
<keyword evidence="3" id="KW-1185">Reference proteome</keyword>
<sequence length="161" mass="18624">MNTLEFAIQMELDGEKYYREQAELNKGTHLNSVCNLMADEEKTHAEILEGKKSNLAYELPDSKLPADAKNVFADAKDIEVSGKQHAQLLFYRTAAEMEKKSIDLYSEFLAGASTDDEKKLFEYLVQQETKHLELIEELDRLLTHAEDWIESPEFGRREDEY</sequence>
<dbReference type="SUPFAM" id="SSF47240">
    <property type="entry name" value="Ferritin-like"/>
    <property type="match status" value="1"/>
</dbReference>
<dbReference type="GO" id="GO:0046872">
    <property type="term" value="F:metal ion binding"/>
    <property type="evidence" value="ECO:0007669"/>
    <property type="project" value="InterPro"/>
</dbReference>
<dbReference type="Gene3D" id="1.20.1260.10">
    <property type="match status" value="1"/>
</dbReference>